<organism evidence="13 14">
    <name type="scientific">Bartonella rochalimae ATCC BAA-1498</name>
    <dbReference type="NCBI Taxonomy" id="685782"/>
    <lineage>
        <taxon>Bacteria</taxon>
        <taxon>Pseudomonadati</taxon>
        <taxon>Pseudomonadota</taxon>
        <taxon>Alphaproteobacteria</taxon>
        <taxon>Hyphomicrobiales</taxon>
        <taxon>Bartonellaceae</taxon>
        <taxon>Bartonella</taxon>
    </lineage>
</organism>
<keyword evidence="7" id="KW-0862">Zinc</keyword>
<dbReference type="GO" id="GO:0004222">
    <property type="term" value="F:metalloendopeptidase activity"/>
    <property type="evidence" value="ECO:0007669"/>
    <property type="project" value="InterPro"/>
</dbReference>
<evidence type="ECO:0000256" key="3">
    <source>
        <dbReference type="ARBA" id="ARBA00007931"/>
    </source>
</evidence>
<dbReference type="eggNOG" id="COG0750">
    <property type="taxonomic scope" value="Bacteria"/>
</dbReference>
<keyword evidence="8 11" id="KW-1133">Transmembrane helix</keyword>
<evidence type="ECO:0000313" key="13">
    <source>
        <dbReference type="EMBL" id="KEC56944.1"/>
    </source>
</evidence>
<dbReference type="GO" id="GO:0006508">
    <property type="term" value="P:proteolysis"/>
    <property type="evidence" value="ECO:0007669"/>
    <property type="project" value="UniProtKB-KW"/>
</dbReference>
<dbReference type="AlphaFoldDB" id="A0A067WAR7"/>
<evidence type="ECO:0000256" key="6">
    <source>
        <dbReference type="ARBA" id="ARBA00022801"/>
    </source>
</evidence>
<dbReference type="PANTHER" id="PTHR42837">
    <property type="entry name" value="REGULATOR OF SIGMA-E PROTEASE RSEP"/>
    <property type="match status" value="1"/>
</dbReference>
<evidence type="ECO:0000256" key="1">
    <source>
        <dbReference type="ARBA" id="ARBA00001947"/>
    </source>
</evidence>
<dbReference type="EMBL" id="AHPK01000002">
    <property type="protein sequence ID" value="KEC56944.1"/>
    <property type="molecule type" value="Genomic_DNA"/>
</dbReference>
<comment type="cofactor">
    <cofactor evidence="1">
        <name>Zn(2+)</name>
        <dbReference type="ChEBI" id="CHEBI:29105"/>
    </cofactor>
</comment>
<feature type="domain" description="Peptidase M50" evidence="12">
    <location>
        <begin position="8"/>
        <end position="94"/>
    </location>
</feature>
<comment type="subcellular location">
    <subcellularLocation>
        <location evidence="2">Membrane</location>
        <topology evidence="2">Multi-pass membrane protein</topology>
    </subcellularLocation>
</comment>
<comment type="caution">
    <text evidence="13">The sequence shown here is derived from an EMBL/GenBank/DDBJ whole genome shotgun (WGS) entry which is preliminary data.</text>
</comment>
<keyword evidence="10 11" id="KW-0472">Membrane</keyword>
<name>A0A067WAR7_9HYPH</name>
<keyword evidence="14" id="KW-1185">Reference proteome</keyword>
<dbReference type="HOGENOM" id="CLU_2314658_0_0_5"/>
<dbReference type="InterPro" id="IPR008915">
    <property type="entry name" value="Peptidase_M50"/>
</dbReference>
<evidence type="ECO:0000256" key="10">
    <source>
        <dbReference type="ARBA" id="ARBA00023136"/>
    </source>
</evidence>
<protein>
    <recommendedName>
        <fullName evidence="12">Peptidase M50 domain-containing protein</fullName>
    </recommendedName>
</protein>
<evidence type="ECO:0000256" key="8">
    <source>
        <dbReference type="ARBA" id="ARBA00022989"/>
    </source>
</evidence>
<evidence type="ECO:0000256" key="11">
    <source>
        <dbReference type="SAM" id="Phobius"/>
    </source>
</evidence>
<evidence type="ECO:0000313" key="14">
    <source>
        <dbReference type="Proteomes" id="UP000027336"/>
    </source>
</evidence>
<dbReference type="PANTHER" id="PTHR42837:SF2">
    <property type="entry name" value="MEMBRANE METALLOPROTEASE ARASP2, CHLOROPLASTIC-RELATED"/>
    <property type="match status" value="1"/>
</dbReference>
<keyword evidence="5 11" id="KW-0812">Transmembrane</keyword>
<dbReference type="PATRIC" id="fig|685782.3.peg.381"/>
<comment type="similarity">
    <text evidence="3">Belongs to the peptidase M50B family.</text>
</comment>
<dbReference type="Proteomes" id="UP000027336">
    <property type="component" value="Unassembled WGS sequence"/>
</dbReference>
<keyword evidence="9" id="KW-0482">Metalloprotease</keyword>
<dbReference type="Pfam" id="PF02163">
    <property type="entry name" value="Peptidase_M50"/>
    <property type="match status" value="1"/>
</dbReference>
<sequence>MWYSGVCFLIGFGSEFLSYTDKRGTRWCLELFLLGGYVKFIEDNNGLTSSSKSSSFTPGSFMGAHAWKRAMTVFAGPLFKVFFTVVILTFFSFLWTCSC</sequence>
<keyword evidence="4" id="KW-0645">Protease</keyword>
<gene>
    <name evidence="13" type="ORF">O99_00366</name>
</gene>
<proteinExistence type="inferred from homology"/>
<dbReference type="InterPro" id="IPR004387">
    <property type="entry name" value="Pept_M50_Zn"/>
</dbReference>
<evidence type="ECO:0000256" key="9">
    <source>
        <dbReference type="ARBA" id="ARBA00023049"/>
    </source>
</evidence>
<evidence type="ECO:0000256" key="5">
    <source>
        <dbReference type="ARBA" id="ARBA00022692"/>
    </source>
</evidence>
<feature type="transmembrane region" description="Helical" evidence="11">
    <location>
        <begin position="70"/>
        <end position="95"/>
    </location>
</feature>
<evidence type="ECO:0000259" key="12">
    <source>
        <dbReference type="Pfam" id="PF02163"/>
    </source>
</evidence>
<evidence type="ECO:0000256" key="7">
    <source>
        <dbReference type="ARBA" id="ARBA00022833"/>
    </source>
</evidence>
<accession>A0A067WAR7</accession>
<evidence type="ECO:0000256" key="2">
    <source>
        <dbReference type="ARBA" id="ARBA00004141"/>
    </source>
</evidence>
<evidence type="ECO:0000256" key="4">
    <source>
        <dbReference type="ARBA" id="ARBA00022670"/>
    </source>
</evidence>
<keyword evidence="6" id="KW-0378">Hydrolase</keyword>
<reference evidence="13 14" key="1">
    <citation type="submission" date="2012-04" db="EMBL/GenBank/DDBJ databases">
        <title>The Genome Sequence of Bartonella rochalimae BMGH.</title>
        <authorList>
            <consortium name="The Broad Institute Genome Sequencing Platform"/>
            <consortium name="The Broad Institute Genome Sequencing Center for Infectious Disease"/>
            <person name="Feldgarden M."/>
            <person name="Kirby J."/>
            <person name="Kosoy M."/>
            <person name="Birtles R."/>
            <person name="Probert W.S."/>
            <person name="Chiaraviglio L."/>
            <person name="Walker B."/>
            <person name="Young S.K."/>
            <person name="Zeng Q."/>
            <person name="Gargeya S."/>
            <person name="Fitzgerald M."/>
            <person name="Haas B."/>
            <person name="Abouelleil A."/>
            <person name="Alvarado L."/>
            <person name="Arachchi H.M."/>
            <person name="Berlin A.M."/>
            <person name="Chapman S.B."/>
            <person name="Goldberg J."/>
            <person name="Griggs A."/>
            <person name="Gujja S."/>
            <person name="Hansen M."/>
            <person name="Howarth C."/>
            <person name="Imamovic A."/>
            <person name="Larimer J."/>
            <person name="McCowen C."/>
            <person name="Montmayeur A."/>
            <person name="Murphy C."/>
            <person name="Neiman D."/>
            <person name="Pearson M."/>
            <person name="Priest M."/>
            <person name="Roberts A."/>
            <person name="Saif S."/>
            <person name="Shea T."/>
            <person name="Sisk P."/>
            <person name="Sykes S."/>
            <person name="Wortman J."/>
            <person name="Nusbaum C."/>
            <person name="Birren B."/>
        </authorList>
    </citation>
    <scope>NUCLEOTIDE SEQUENCE [LARGE SCALE GENOMIC DNA]</scope>
    <source>
        <strain evidence="13 14">ATCC BAA-1498</strain>
    </source>
</reference>
<dbReference type="GO" id="GO:0016020">
    <property type="term" value="C:membrane"/>
    <property type="evidence" value="ECO:0007669"/>
    <property type="project" value="UniProtKB-SubCell"/>
</dbReference>